<protein>
    <submittedName>
        <fullName evidence="3">Unannotated protein</fullName>
    </submittedName>
</protein>
<reference evidence="3" key="1">
    <citation type="submission" date="2020-05" db="EMBL/GenBank/DDBJ databases">
        <authorList>
            <person name="Chiriac C."/>
            <person name="Salcher M."/>
            <person name="Ghai R."/>
            <person name="Kavagutti S V."/>
        </authorList>
    </citation>
    <scope>NUCLEOTIDE SEQUENCE</scope>
</reference>
<dbReference type="PANTHER" id="PTHR48081:SF8">
    <property type="entry name" value="ALPHA_BETA HYDROLASE FOLD-3 DOMAIN-CONTAINING PROTEIN-RELATED"/>
    <property type="match status" value="1"/>
</dbReference>
<sequence length="320" mass="34502">MSNVRESIDPRSRKALDEALAVSPGGLFNDPDLARRRANYSRDVALARASLPPDNRYTTDAFDIPGYDGDPPLSVQVFRPNTSSTSLLPGILYVHSGGMVFGSVDDEHVETAGVAVAAEAIVVSVEYRLAPENPYPAAVRDCVAAQRWMLESADALGIDPARTAIYGGSAGGGLALGTTLMVRDLGAHPVSFVMAAYPMIDDRNVTPSSWQITDIGVWDRDTNLEAWGWYLDGVQPDAYSSPTRATDLTGIPPTFIDVGDLDLFRDEAVEFAQRLMQHGVPTELHVYPGAYHGSEYIAPEASLSARIMAARFAALRCALE</sequence>
<dbReference type="SUPFAM" id="SSF53474">
    <property type="entry name" value="alpha/beta-Hydrolases"/>
    <property type="match status" value="1"/>
</dbReference>
<proteinExistence type="predicted"/>
<evidence type="ECO:0000256" key="1">
    <source>
        <dbReference type="ARBA" id="ARBA00022801"/>
    </source>
</evidence>
<gene>
    <name evidence="3" type="ORF">UFOPK3772_03466</name>
</gene>
<dbReference type="GO" id="GO:0016787">
    <property type="term" value="F:hydrolase activity"/>
    <property type="evidence" value="ECO:0007669"/>
    <property type="project" value="UniProtKB-KW"/>
</dbReference>
<evidence type="ECO:0000259" key="2">
    <source>
        <dbReference type="Pfam" id="PF07859"/>
    </source>
</evidence>
<dbReference type="Gene3D" id="3.40.50.1820">
    <property type="entry name" value="alpha/beta hydrolase"/>
    <property type="match status" value="1"/>
</dbReference>
<accession>A0A6J7LTB3</accession>
<dbReference type="EMBL" id="CAFBNE010000210">
    <property type="protein sequence ID" value="CAB4972070.1"/>
    <property type="molecule type" value="Genomic_DNA"/>
</dbReference>
<dbReference type="AlphaFoldDB" id="A0A6J7LTB3"/>
<dbReference type="InterPro" id="IPR013094">
    <property type="entry name" value="AB_hydrolase_3"/>
</dbReference>
<dbReference type="PANTHER" id="PTHR48081">
    <property type="entry name" value="AB HYDROLASE SUPERFAMILY PROTEIN C4A8.06C"/>
    <property type="match status" value="1"/>
</dbReference>
<dbReference type="InterPro" id="IPR029058">
    <property type="entry name" value="AB_hydrolase_fold"/>
</dbReference>
<evidence type="ECO:0000313" key="3">
    <source>
        <dbReference type="EMBL" id="CAB4972070.1"/>
    </source>
</evidence>
<organism evidence="3">
    <name type="scientific">freshwater metagenome</name>
    <dbReference type="NCBI Taxonomy" id="449393"/>
    <lineage>
        <taxon>unclassified sequences</taxon>
        <taxon>metagenomes</taxon>
        <taxon>ecological metagenomes</taxon>
    </lineage>
</organism>
<dbReference type="InterPro" id="IPR050300">
    <property type="entry name" value="GDXG_lipolytic_enzyme"/>
</dbReference>
<dbReference type="Pfam" id="PF07859">
    <property type="entry name" value="Abhydrolase_3"/>
    <property type="match status" value="1"/>
</dbReference>
<feature type="domain" description="Alpha/beta hydrolase fold-3" evidence="2">
    <location>
        <begin position="91"/>
        <end position="293"/>
    </location>
</feature>
<keyword evidence="1" id="KW-0378">Hydrolase</keyword>
<name>A0A6J7LTB3_9ZZZZ</name>